<feature type="region of interest" description="Disordered" evidence="5">
    <location>
        <begin position="550"/>
        <end position="588"/>
    </location>
</feature>
<evidence type="ECO:0000256" key="4">
    <source>
        <dbReference type="PROSITE-ProRule" id="PRU00023"/>
    </source>
</evidence>
<dbReference type="Ensembl" id="ENSSLUT00000026296.1">
    <property type="protein sequence ID" value="ENSSLUP00000025473.1"/>
    <property type="gene ID" value="ENSSLUG00000011587.1"/>
</dbReference>
<organism evidence="7 8">
    <name type="scientific">Sander lucioperca</name>
    <name type="common">Pike-perch</name>
    <name type="synonym">Perca lucioperca</name>
    <dbReference type="NCBI Taxonomy" id="283035"/>
    <lineage>
        <taxon>Eukaryota</taxon>
        <taxon>Metazoa</taxon>
        <taxon>Chordata</taxon>
        <taxon>Craniata</taxon>
        <taxon>Vertebrata</taxon>
        <taxon>Euteleostomi</taxon>
        <taxon>Actinopterygii</taxon>
        <taxon>Neopterygii</taxon>
        <taxon>Teleostei</taxon>
        <taxon>Neoteleostei</taxon>
        <taxon>Acanthomorphata</taxon>
        <taxon>Eupercaria</taxon>
        <taxon>Perciformes</taxon>
        <taxon>Percoidei</taxon>
        <taxon>Percidae</taxon>
        <taxon>Luciopercinae</taxon>
        <taxon>Sander</taxon>
    </lineage>
</organism>
<evidence type="ECO:0000256" key="1">
    <source>
        <dbReference type="ARBA" id="ARBA00022737"/>
    </source>
</evidence>
<dbReference type="InterPro" id="IPR058889">
    <property type="entry name" value="WHD_SOWAHA-C"/>
</dbReference>
<feature type="domain" description="SOWAHA-C winged helix-turn-helix" evidence="6">
    <location>
        <begin position="4"/>
        <end position="80"/>
    </location>
</feature>
<gene>
    <name evidence="7" type="primary">LOC116034860</name>
</gene>
<name>A0A8D0D0X1_SANLU</name>
<dbReference type="SUPFAM" id="SSF48403">
    <property type="entry name" value="Ankyrin repeat"/>
    <property type="match status" value="1"/>
</dbReference>
<feature type="region of interest" description="Disordered" evidence="5">
    <location>
        <begin position="697"/>
        <end position="723"/>
    </location>
</feature>
<dbReference type="RefSeq" id="XP_031133480.1">
    <property type="nucleotide sequence ID" value="XM_031277620.2"/>
</dbReference>
<feature type="region of interest" description="Disordered" evidence="5">
    <location>
        <begin position="329"/>
        <end position="395"/>
    </location>
</feature>
<feature type="compositionally biased region" description="Low complexity" evidence="5">
    <location>
        <begin position="331"/>
        <end position="341"/>
    </location>
</feature>
<dbReference type="AlphaFoldDB" id="A0A8D0D0X1"/>
<protein>
    <submittedName>
        <fullName evidence="7">Uncharacterized LOC116034860</fullName>
    </submittedName>
</protein>
<reference evidence="7" key="2">
    <citation type="submission" date="2025-09" db="UniProtKB">
        <authorList>
            <consortium name="Ensembl"/>
        </authorList>
    </citation>
    <scope>IDENTIFICATION</scope>
</reference>
<proteinExistence type="inferred from homology"/>
<dbReference type="OrthoDB" id="60433at2759"/>
<dbReference type="InterPro" id="IPR002110">
    <property type="entry name" value="Ankyrin_rpt"/>
</dbReference>
<feature type="compositionally biased region" description="Polar residues" evidence="5">
    <location>
        <begin position="631"/>
        <end position="640"/>
    </location>
</feature>
<evidence type="ECO:0000256" key="5">
    <source>
        <dbReference type="SAM" id="MobiDB-lite"/>
    </source>
</evidence>
<evidence type="ECO:0000256" key="2">
    <source>
        <dbReference type="ARBA" id="ARBA00023043"/>
    </source>
</evidence>
<feature type="region of interest" description="Disordered" evidence="5">
    <location>
        <begin position="76"/>
        <end position="129"/>
    </location>
</feature>
<sequence>MATEFTQDSLLYFLQSSGGTVKNSDLLLHFRHFIRDHADQNRNREQFKKFVNSLATVKQIDGVSYVVLRKKFKGHVTGGGEGGSSEPPRLCARKNTEPSPENAKLSPARSTEKPRQKLREVTTPAPPGVIAGKTILPAAGIMLNNNNNSNMETNLNLKQKRQQVIRTPELCGRPAADQVVSQISETAQMKTPSLSEPFAPDQCTKAQHRVGFELPPGITPVVAALRHHEETSQQLPVPETLRGREACLQPEGGLHREPPLHPISLQLQAAPRPIRLRQSYKSAVSFDEDEEEVQIRQCSAGGTLPLSTPLRDVGRAISASSPCILDPPVSPVVVSSSSSSSSERKLPKIYLQDVERETMTPRGPGWSLESGVGQRGQWAGPGLEPGSVSGKSTRQSLPLEAERYMASPDGATEVVPHHDAHADRRYSQPAGVQLEPRQGPNQSQGERLSSNHSSIFSPSSDAPRPIRLRQSYKSAVSFDENEEEVQIRRCSAGGARPLSTPLRDMGRAISASSPCILDTPVSPSVVSSSSSSSSERKLPKIYIQDVERETMTPRGPGWSLESGVGQRGQWAGPGLEPGSVSGESTRQSLSLEAERYMASPDGATEVVPHHDAHADCRYSQTAGVQLEPRQGLNQSQGEWLSSSHSSIFSPSSDAGPSSSDYLSPRGLGWNGSYEDLHARAGETGGGSKIQEVLERARRANSKTTVPWHNSTGHLHDDQEPTARLSPFHYSSDYLHDNQNSTPCMVPCHLSTGDIYDREEAESSEGSTSSPPLGLHPAVARRLSSLLRSRMSRSLGADLDQLVQEESRAGGGSEAARLNRLHLISSSLSLRYNLSSSSLSSCSTPPRCQSLVDLDEEVKGRGGRRSSPIAASSTARHEGPSRQSMVPLEPREHAWLVKGAAGAWPDIYTLFREDSSLLNRQDFISGFTVLHWIAKHGDHRVLNTLWYGVEKAGLTFNMNAKSTCGHTPLHIAAIHGNKNIMRLLVNKFNADVKLRDAAGKKAWQYLSSTTQSDVFQLLGAPSRPAGGGDGGVVREDQEQRQQTPRRRRHHLSFASPGERPLTMSGTTRVKRSTSIAAFLKHKSLLQFHGHQSDSSV</sequence>
<evidence type="ECO:0000313" key="7">
    <source>
        <dbReference type="Ensembl" id="ENSSLUP00000025473.1"/>
    </source>
</evidence>
<dbReference type="PANTHER" id="PTHR14491:SF3">
    <property type="entry name" value="ANKYRIN REPEAT DOMAIN-CONTAINING PROTEIN SOWAHB"/>
    <property type="match status" value="1"/>
</dbReference>
<evidence type="ECO:0000256" key="3">
    <source>
        <dbReference type="ARBA" id="ARBA00038122"/>
    </source>
</evidence>
<feature type="region of interest" description="Disordered" evidence="5">
    <location>
        <begin position="628"/>
        <end position="663"/>
    </location>
</feature>
<keyword evidence="1" id="KW-0677">Repeat</keyword>
<dbReference type="Pfam" id="PF12796">
    <property type="entry name" value="Ank_2"/>
    <property type="match status" value="1"/>
</dbReference>
<dbReference type="SMART" id="SM00248">
    <property type="entry name" value="ANK"/>
    <property type="match status" value="2"/>
</dbReference>
<feature type="compositionally biased region" description="Low complexity" evidence="5">
    <location>
        <begin position="520"/>
        <end position="533"/>
    </location>
</feature>
<feature type="compositionally biased region" description="Polar residues" evidence="5">
    <location>
        <begin position="701"/>
        <end position="712"/>
    </location>
</feature>
<feature type="region of interest" description="Disordered" evidence="5">
    <location>
        <begin position="856"/>
        <end position="883"/>
    </location>
</feature>
<dbReference type="GeneTree" id="ENSGT00950000183003"/>
<feature type="region of interest" description="Disordered" evidence="5">
    <location>
        <begin position="513"/>
        <end position="538"/>
    </location>
</feature>
<feature type="compositionally biased region" description="Basic and acidic residues" evidence="5">
    <location>
        <begin position="110"/>
        <end position="120"/>
    </location>
</feature>
<evidence type="ECO:0000313" key="8">
    <source>
        <dbReference type="Proteomes" id="UP000694568"/>
    </source>
</evidence>
<dbReference type="Proteomes" id="UP000694568">
    <property type="component" value="Unplaced"/>
</dbReference>
<keyword evidence="8" id="KW-1185">Reference proteome</keyword>
<dbReference type="KEGG" id="sluc:116034860"/>
<feature type="compositionally biased region" description="Polar residues" evidence="5">
    <location>
        <begin position="439"/>
        <end position="448"/>
    </location>
</feature>
<dbReference type="Gene3D" id="1.25.40.20">
    <property type="entry name" value="Ankyrin repeat-containing domain"/>
    <property type="match status" value="1"/>
</dbReference>
<dbReference type="InterPro" id="IPR036770">
    <property type="entry name" value="Ankyrin_rpt-contain_sf"/>
</dbReference>
<feature type="region of interest" description="Disordered" evidence="5">
    <location>
        <begin position="432"/>
        <end position="466"/>
    </location>
</feature>
<evidence type="ECO:0000259" key="6">
    <source>
        <dbReference type="Pfam" id="PF25877"/>
    </source>
</evidence>
<dbReference type="Pfam" id="PF25877">
    <property type="entry name" value="WHD_SOWAH"/>
    <property type="match status" value="1"/>
</dbReference>
<dbReference type="PANTHER" id="PTHR14491">
    <property type="entry name" value="SOSONDOWAH, ISOFORM G"/>
    <property type="match status" value="1"/>
</dbReference>
<keyword evidence="2 4" id="KW-0040">ANK repeat</keyword>
<accession>A0A8D0D0X1</accession>
<dbReference type="PROSITE" id="PS50297">
    <property type="entry name" value="ANK_REP_REGION"/>
    <property type="match status" value="1"/>
</dbReference>
<reference evidence="7" key="1">
    <citation type="submission" date="2025-08" db="UniProtKB">
        <authorList>
            <consortium name="Ensembl"/>
        </authorList>
    </citation>
    <scope>IDENTIFICATION</scope>
</reference>
<comment type="similarity">
    <text evidence="3">Belongs to the SOWAH family.</text>
</comment>
<feature type="compositionally biased region" description="Low complexity" evidence="5">
    <location>
        <begin position="450"/>
        <end position="460"/>
    </location>
</feature>
<feature type="repeat" description="ANK" evidence="4">
    <location>
        <begin position="963"/>
        <end position="986"/>
    </location>
</feature>
<feature type="region of interest" description="Disordered" evidence="5">
    <location>
        <begin position="1019"/>
        <end position="1067"/>
    </location>
</feature>
<feature type="compositionally biased region" description="Low complexity" evidence="5">
    <location>
        <begin position="641"/>
        <end position="663"/>
    </location>
</feature>
<dbReference type="GeneID" id="116034860"/>
<dbReference type="PROSITE" id="PS50088">
    <property type="entry name" value="ANK_REPEAT"/>
    <property type="match status" value="1"/>
</dbReference>